<feature type="transmembrane region" description="Helical" evidence="2">
    <location>
        <begin position="388"/>
        <end position="410"/>
    </location>
</feature>
<sequence length="721" mass="77355">MSGAEADGILDRPHVHRVAGDEKGGFYRPRAGYGDSRGACGVVLEAYRWSELPSGAAARALSLVFLLPFMLCNSAIWMRPRAPRPGAAVWVLCRLLGLTLTALYTLSFVGVALDLLACKCMSSSSCLGGRSWMSWLGGQAIGLRLALLSLIPVAAIGILWRLGSQCGHWSENFSPPEGMAQRRSLSSIGRQEALPAVARLRLIHVAAALTVLDLSLLAARWAGHGPSAGNGVLAACGTGAIAGCVILLSLPNALDAPRPSRRVDVGVVALQATAYGLTVIVLALTLFDNGDWPAEAGLPGHASAVVLLFVTQGVLLALLAIAAFLGRRADPETRGALHGLGAPVFASFAVGLAVVFATELNFRVSDYLDRDGYTPEVLPTSPVLPYKWTMFGFFLSVIATALVGGALMMLSRRRRMESADELVSRDFPSKSPQTEGRRKHARRAIARALFTERLATLTVTAFCVAAVSLGVSGLGLAELQPSVAAEEMASIPRDFVNAGTQYGSYLMALVFIGLLIGGVFAYRTIAFRRYIGILWDLGMFWPRAAHPFTPPCYAERAVPELARRVTALVERGDRVLIGAHSHGSVLAAASLLQLEPHVLPKVALLTHSSPLRRLYAVLFPAHVGTDVLRELGSQIGWRWVNLWRVTDPIGGWIFSPDGRESAPTPLPAEATVDRRLTDPRSLVIEGEDTVSPPIQGHRPCVSDDRYQAAVCYLAHRLRTDQ</sequence>
<evidence type="ECO:0008006" key="5">
    <source>
        <dbReference type="Google" id="ProtNLM"/>
    </source>
</evidence>
<feature type="transmembrane region" description="Helical" evidence="2">
    <location>
        <begin position="231"/>
        <end position="251"/>
    </location>
</feature>
<evidence type="ECO:0000256" key="2">
    <source>
        <dbReference type="SAM" id="Phobius"/>
    </source>
</evidence>
<dbReference type="SUPFAM" id="SSF53474">
    <property type="entry name" value="alpha/beta-Hydrolases"/>
    <property type="match status" value="1"/>
</dbReference>
<protein>
    <recommendedName>
        <fullName evidence="5">Integral membrane protein</fullName>
    </recommendedName>
</protein>
<accession>A0ABX0Z448</accession>
<name>A0ABX0Z448_9ACTN</name>
<feature type="transmembrane region" description="Helical" evidence="2">
    <location>
        <begin position="56"/>
        <end position="77"/>
    </location>
</feature>
<comment type="caution">
    <text evidence="3">The sequence shown here is derived from an EMBL/GenBank/DDBJ whole genome shotgun (WGS) entry which is preliminary data.</text>
</comment>
<dbReference type="EMBL" id="JAATEO010000006">
    <property type="protein sequence ID" value="NJP31927.1"/>
    <property type="molecule type" value="Genomic_DNA"/>
</dbReference>
<reference evidence="3 4" key="1">
    <citation type="submission" date="2020-03" db="EMBL/GenBank/DDBJ databases">
        <title>WGS of actinomycetes isolated from Thailand.</title>
        <authorList>
            <person name="Thawai C."/>
        </authorList>
    </citation>
    <scope>NUCLEOTIDE SEQUENCE [LARGE SCALE GENOMIC DNA]</scope>
    <source>
        <strain evidence="3 4">HSS6-12</strain>
    </source>
</reference>
<dbReference type="RefSeq" id="WP_168000322.1">
    <property type="nucleotide sequence ID" value="NZ_JAATEO010000006.1"/>
</dbReference>
<feature type="transmembrane region" description="Helical" evidence="2">
    <location>
        <begin position="454"/>
        <end position="477"/>
    </location>
</feature>
<keyword evidence="2" id="KW-0812">Transmembrane</keyword>
<gene>
    <name evidence="3" type="ORF">HCJ94_08010</name>
</gene>
<feature type="transmembrane region" description="Helical" evidence="2">
    <location>
        <begin position="337"/>
        <end position="358"/>
    </location>
</feature>
<feature type="transmembrane region" description="Helical" evidence="2">
    <location>
        <begin position="263"/>
        <end position="284"/>
    </location>
</feature>
<proteinExistence type="predicted"/>
<evidence type="ECO:0000313" key="4">
    <source>
        <dbReference type="Proteomes" id="UP000783871"/>
    </source>
</evidence>
<evidence type="ECO:0000313" key="3">
    <source>
        <dbReference type="EMBL" id="NJP31927.1"/>
    </source>
</evidence>
<keyword evidence="2" id="KW-1133">Transmembrane helix</keyword>
<feature type="transmembrane region" description="Helical" evidence="2">
    <location>
        <begin position="502"/>
        <end position="522"/>
    </location>
</feature>
<feature type="transmembrane region" description="Helical" evidence="2">
    <location>
        <begin position="141"/>
        <end position="160"/>
    </location>
</feature>
<feature type="transmembrane region" description="Helical" evidence="2">
    <location>
        <begin position="304"/>
        <end position="325"/>
    </location>
</feature>
<dbReference type="InterPro" id="IPR029058">
    <property type="entry name" value="AB_hydrolase_fold"/>
</dbReference>
<organism evidence="3 4">
    <name type="scientific">Micromonospora thermarum</name>
    <dbReference type="NCBI Taxonomy" id="2720024"/>
    <lineage>
        <taxon>Bacteria</taxon>
        <taxon>Bacillati</taxon>
        <taxon>Actinomycetota</taxon>
        <taxon>Actinomycetes</taxon>
        <taxon>Micromonosporales</taxon>
        <taxon>Micromonosporaceae</taxon>
        <taxon>Micromonospora</taxon>
    </lineage>
</organism>
<evidence type="ECO:0000256" key="1">
    <source>
        <dbReference type="SAM" id="MobiDB-lite"/>
    </source>
</evidence>
<feature type="transmembrane region" description="Helical" evidence="2">
    <location>
        <begin position="89"/>
        <end position="113"/>
    </location>
</feature>
<keyword evidence="2" id="KW-0472">Membrane</keyword>
<feature type="transmembrane region" description="Helical" evidence="2">
    <location>
        <begin position="200"/>
        <end position="219"/>
    </location>
</feature>
<keyword evidence="4" id="KW-1185">Reference proteome</keyword>
<dbReference type="Proteomes" id="UP000783871">
    <property type="component" value="Unassembled WGS sequence"/>
</dbReference>
<feature type="region of interest" description="Disordered" evidence="1">
    <location>
        <begin position="421"/>
        <end position="440"/>
    </location>
</feature>